<accession>A0A0A7GJE7</accession>
<dbReference type="AlphaFoldDB" id="A0A0A7GJE7"/>
<dbReference type="SUPFAM" id="SSF52540">
    <property type="entry name" value="P-loop containing nucleoside triphosphate hydrolases"/>
    <property type="match status" value="1"/>
</dbReference>
<dbReference type="Pfam" id="PF00005">
    <property type="entry name" value="ABC_tran"/>
    <property type="match status" value="1"/>
</dbReference>
<dbReference type="PANTHER" id="PTHR24220:SF86">
    <property type="entry name" value="ABC TRANSPORTER ABCH.1"/>
    <property type="match status" value="1"/>
</dbReference>
<dbReference type="InterPro" id="IPR015854">
    <property type="entry name" value="ABC_transpr_LolD-like"/>
</dbReference>
<dbReference type="Gene3D" id="3.40.50.300">
    <property type="entry name" value="P-loop containing nucleotide triphosphate hydrolases"/>
    <property type="match status" value="1"/>
</dbReference>
<dbReference type="Proteomes" id="UP000030624">
    <property type="component" value="Chromosome"/>
</dbReference>
<dbReference type="PROSITE" id="PS00211">
    <property type="entry name" value="ABC_TRANSPORTER_1"/>
    <property type="match status" value="1"/>
</dbReference>
<dbReference type="PANTHER" id="PTHR24220">
    <property type="entry name" value="IMPORT ATP-BINDING PROTEIN"/>
    <property type="match status" value="1"/>
</dbReference>
<evidence type="ECO:0000313" key="6">
    <source>
        <dbReference type="Proteomes" id="UP000030624"/>
    </source>
</evidence>
<dbReference type="CDD" id="cd03255">
    <property type="entry name" value="ABC_MJ0796_LolCDE_FtsE"/>
    <property type="match status" value="1"/>
</dbReference>
<protein>
    <submittedName>
        <fullName evidence="5">ABC transporter involved in export of lipoprotein and macrolide, ATP-binding component</fullName>
    </submittedName>
</protein>
<evidence type="ECO:0000256" key="3">
    <source>
        <dbReference type="ARBA" id="ARBA00022840"/>
    </source>
</evidence>
<evidence type="ECO:0000256" key="1">
    <source>
        <dbReference type="ARBA" id="ARBA00022448"/>
    </source>
</evidence>
<dbReference type="eggNOG" id="arCOG00922">
    <property type="taxonomic scope" value="Archaea"/>
</dbReference>
<gene>
    <name evidence="5" type="ORF">GACE_2063</name>
</gene>
<keyword evidence="1" id="KW-0813">Transport</keyword>
<name>A0A0A7GJE7_GEOAI</name>
<evidence type="ECO:0000259" key="4">
    <source>
        <dbReference type="PROSITE" id="PS50893"/>
    </source>
</evidence>
<dbReference type="GO" id="GO:0005886">
    <property type="term" value="C:plasma membrane"/>
    <property type="evidence" value="ECO:0007669"/>
    <property type="project" value="TreeGrafter"/>
</dbReference>
<dbReference type="SMART" id="SM00382">
    <property type="entry name" value="AAA"/>
    <property type="match status" value="1"/>
</dbReference>
<proteinExistence type="predicted"/>
<evidence type="ECO:0000256" key="2">
    <source>
        <dbReference type="ARBA" id="ARBA00022741"/>
    </source>
</evidence>
<dbReference type="InterPro" id="IPR017911">
    <property type="entry name" value="MacB-like_ATP-bd"/>
</dbReference>
<dbReference type="EMBL" id="CP009552">
    <property type="protein sequence ID" value="AIY91087.1"/>
    <property type="molecule type" value="Genomic_DNA"/>
</dbReference>
<dbReference type="KEGG" id="gac:GACE_2063"/>
<dbReference type="GO" id="GO:0016887">
    <property type="term" value="F:ATP hydrolysis activity"/>
    <property type="evidence" value="ECO:0007669"/>
    <property type="project" value="InterPro"/>
</dbReference>
<dbReference type="HOGENOM" id="CLU_000604_1_22_2"/>
<dbReference type="InterPro" id="IPR003439">
    <property type="entry name" value="ABC_transporter-like_ATP-bd"/>
</dbReference>
<sequence>MVFDNVKKVYRTEFYEVKALDGINLEIEKGEFLTIMGPSGSGKSTMLNLIGCLDKPTEGEIYINGVATSRLSDDELTDLRRDTIGFVFQQFNLIPTLTARENVELPMIFRGISEQERGERAMELLKLVGIEKEAERKPVEMSGGQQQRVAIARALANNPEILLCDEPTGNLDSKTGKQVMEILRVLNEEGVTVVLVTHDESLKGYADRVVRLRDGRIINVSSAGN</sequence>
<feature type="domain" description="ABC transporter" evidence="4">
    <location>
        <begin position="1"/>
        <end position="225"/>
    </location>
</feature>
<dbReference type="GO" id="GO:0022857">
    <property type="term" value="F:transmembrane transporter activity"/>
    <property type="evidence" value="ECO:0007669"/>
    <property type="project" value="TreeGrafter"/>
</dbReference>
<keyword evidence="5" id="KW-0449">Lipoprotein</keyword>
<dbReference type="GO" id="GO:0098796">
    <property type="term" value="C:membrane protein complex"/>
    <property type="evidence" value="ECO:0007669"/>
    <property type="project" value="UniProtKB-ARBA"/>
</dbReference>
<dbReference type="PROSITE" id="PS50893">
    <property type="entry name" value="ABC_TRANSPORTER_2"/>
    <property type="match status" value="1"/>
</dbReference>
<evidence type="ECO:0000313" key="5">
    <source>
        <dbReference type="EMBL" id="AIY91087.1"/>
    </source>
</evidence>
<dbReference type="FunFam" id="3.40.50.300:FF:000032">
    <property type="entry name" value="Export ABC transporter ATP-binding protein"/>
    <property type="match status" value="1"/>
</dbReference>
<dbReference type="InterPro" id="IPR017871">
    <property type="entry name" value="ABC_transporter-like_CS"/>
</dbReference>
<reference evidence="5 6" key="1">
    <citation type="journal article" date="2015" name="Appl. Environ. Microbiol.">
        <title>The Geoglobus acetivorans genome: Fe(III) reduction, acetate utilization, autotrophic growth, and degradation of aromatic compounds in a hyperthermophilic archaeon.</title>
        <authorList>
            <person name="Mardanov A.V."/>
            <person name="Slododkina G.B."/>
            <person name="Slobodkin A.I."/>
            <person name="Beletsky A.V."/>
            <person name="Gavrilov S.N."/>
            <person name="Kublanov I.V."/>
            <person name="Bonch-Osmolovskaya E.A."/>
            <person name="Skryabin K.G."/>
            <person name="Ravin N.V."/>
        </authorList>
    </citation>
    <scope>NUCLEOTIDE SEQUENCE [LARGE SCALE GENOMIC DNA]</scope>
    <source>
        <strain evidence="5 6">SBH6</strain>
    </source>
</reference>
<dbReference type="InterPro" id="IPR027417">
    <property type="entry name" value="P-loop_NTPase"/>
</dbReference>
<dbReference type="InterPro" id="IPR003593">
    <property type="entry name" value="AAA+_ATPase"/>
</dbReference>
<dbReference type="GO" id="GO:0005524">
    <property type="term" value="F:ATP binding"/>
    <property type="evidence" value="ECO:0007669"/>
    <property type="project" value="UniProtKB-KW"/>
</dbReference>
<keyword evidence="2" id="KW-0547">Nucleotide-binding</keyword>
<keyword evidence="3 5" id="KW-0067">ATP-binding</keyword>
<organism evidence="5 6">
    <name type="scientific">Geoglobus acetivorans</name>
    <dbReference type="NCBI Taxonomy" id="565033"/>
    <lineage>
        <taxon>Archaea</taxon>
        <taxon>Methanobacteriati</taxon>
        <taxon>Methanobacteriota</taxon>
        <taxon>Archaeoglobi</taxon>
        <taxon>Archaeoglobales</taxon>
        <taxon>Archaeoglobaceae</taxon>
        <taxon>Geoglobus</taxon>
    </lineage>
</organism>
<dbReference type="STRING" id="565033.GACE_2063"/>